<gene>
    <name evidence="2" type="ORF">D4764_04G0003310</name>
</gene>
<dbReference type="EMBL" id="RHFK02000017">
    <property type="protein sequence ID" value="TWW61684.1"/>
    <property type="molecule type" value="Genomic_DNA"/>
</dbReference>
<organism evidence="2 3">
    <name type="scientific">Takifugu flavidus</name>
    <name type="common">sansaifugu</name>
    <dbReference type="NCBI Taxonomy" id="433684"/>
    <lineage>
        <taxon>Eukaryota</taxon>
        <taxon>Metazoa</taxon>
        <taxon>Chordata</taxon>
        <taxon>Craniata</taxon>
        <taxon>Vertebrata</taxon>
        <taxon>Euteleostomi</taxon>
        <taxon>Actinopterygii</taxon>
        <taxon>Neopterygii</taxon>
        <taxon>Teleostei</taxon>
        <taxon>Neoteleostei</taxon>
        <taxon>Acanthomorphata</taxon>
        <taxon>Eupercaria</taxon>
        <taxon>Tetraodontiformes</taxon>
        <taxon>Tetradontoidea</taxon>
        <taxon>Tetraodontidae</taxon>
        <taxon>Takifugu</taxon>
    </lineage>
</organism>
<evidence type="ECO:0000256" key="1">
    <source>
        <dbReference type="SAM" id="MobiDB-lite"/>
    </source>
</evidence>
<accession>A0A5C6N2A1</accession>
<comment type="caution">
    <text evidence="2">The sequence shown here is derived from an EMBL/GenBank/DDBJ whole genome shotgun (WGS) entry which is preliminary data.</text>
</comment>
<dbReference type="Proteomes" id="UP000324091">
    <property type="component" value="Chromosome 4"/>
</dbReference>
<keyword evidence="3" id="KW-1185">Reference proteome</keyword>
<name>A0A5C6N2A1_9TELE</name>
<sequence>MTGSGLIFCRRGEGDSRGVLRRWRWMTVTFLPVTAADKDGSVREEWALTADLLQPSRGWKLMKELLRRKDFRLRSMKLKLRAPTRREQLKQHRPGSDPPEQDRAGQKHVC</sequence>
<reference evidence="2 3" key="1">
    <citation type="submission" date="2019-04" db="EMBL/GenBank/DDBJ databases">
        <title>Chromosome genome assembly for Takifugu flavidus.</title>
        <authorList>
            <person name="Xiao S."/>
        </authorList>
    </citation>
    <scope>NUCLEOTIDE SEQUENCE [LARGE SCALE GENOMIC DNA]</scope>
    <source>
        <strain evidence="2">HTHZ2018</strain>
        <tissue evidence="2">Muscle</tissue>
    </source>
</reference>
<evidence type="ECO:0000313" key="3">
    <source>
        <dbReference type="Proteomes" id="UP000324091"/>
    </source>
</evidence>
<dbReference type="AlphaFoldDB" id="A0A5C6N2A1"/>
<proteinExistence type="predicted"/>
<feature type="compositionally biased region" description="Basic and acidic residues" evidence="1">
    <location>
        <begin position="100"/>
        <end position="110"/>
    </location>
</feature>
<protein>
    <submittedName>
        <fullName evidence="2">Uncharacterized protein</fullName>
    </submittedName>
</protein>
<evidence type="ECO:0000313" key="2">
    <source>
        <dbReference type="EMBL" id="TWW61684.1"/>
    </source>
</evidence>
<feature type="region of interest" description="Disordered" evidence="1">
    <location>
        <begin position="82"/>
        <end position="110"/>
    </location>
</feature>